<dbReference type="NCBIfam" id="NF002204">
    <property type="entry name" value="PRK01077.1"/>
    <property type="match status" value="1"/>
</dbReference>
<dbReference type="GO" id="GO:0005524">
    <property type="term" value="F:ATP binding"/>
    <property type="evidence" value="ECO:0007669"/>
    <property type="project" value="UniProtKB-UniRule"/>
</dbReference>
<keyword evidence="4 9" id="KW-0436">Ligase</keyword>
<dbReference type="Proteomes" id="UP000029986">
    <property type="component" value="Chromosome"/>
</dbReference>
<feature type="active site" description="Nucleophile" evidence="9">
    <location>
        <position position="330"/>
    </location>
</feature>
<comment type="cofactor">
    <cofactor evidence="1 9">
        <name>Mg(2+)</name>
        <dbReference type="ChEBI" id="CHEBI:18420"/>
    </cofactor>
</comment>
<sequence length="454" mass="50017">MKAFLIGGTGSGCGKTTLTLGLLRALTRRGLQVQPYKVGPDYIDTGWHSAVSGVASRNLDAFMLPQPTLNWLYNQHAQAADVAVIEGVMGLYDGYGTDPNYCSSAGMAKQIGCPVILVIDGKAVSTSAAATVMGFCHFDPAVRIAGVIVNRVNSETHYQLLKQAIETYTKIPVLGRMPTLPSVSLPERHLGLITAHEQQDMDAIWDTLADSLEQHIDLDRLLALSDVQPAPNACAPTLPAPESGRGLTLALADDEAFHFYYPDNLQLLEQLGIHIVRFSPLHDEALPACQMVYIGGGYPELHGEMLAKNSSMRQSLRDAHQRGVAIYAECGGLMYLGTTLKDQSGNTYAMTGIFPGESRMEGRLKRFGYCQATAMRDTLLAADGENLRGHEFHYSDFHTDFPPVFQFEKQRDGVMQQRWQGGYQMGNTLASYLHLHFYQHPEMLSHWLKRGRAL</sequence>
<name>A0A097QZQ2_HAFAL</name>
<dbReference type="InterPro" id="IPR029062">
    <property type="entry name" value="Class_I_gatase-like"/>
</dbReference>
<comment type="domain">
    <text evidence="9">Comprises of two domains. The C-terminal domain contains the binding site for glutamine and catalyzes the hydrolysis of this substrate to glutamate and ammonia. The N-terminal domain is anticipated to bind ATP and cobyrinate and catalyzes the ultimate synthesis of the diamide product. The ammonia produced via the glutaminase domain is probably translocated to the adjacent domain via a molecular tunnel, where it reacts with an activated intermediate.</text>
</comment>
<dbReference type="SUPFAM" id="SSF52540">
    <property type="entry name" value="P-loop containing nucleoside triphosphate hydrolases"/>
    <property type="match status" value="1"/>
</dbReference>
<dbReference type="PATRIC" id="fig|1453496.5.peg.1125"/>
<feature type="domain" description="CobB/CobQ-like glutamine amidotransferase" evidence="11">
    <location>
        <begin position="249"/>
        <end position="440"/>
    </location>
</feature>
<evidence type="ECO:0000256" key="8">
    <source>
        <dbReference type="ARBA" id="ARBA00022962"/>
    </source>
</evidence>
<evidence type="ECO:0000256" key="7">
    <source>
        <dbReference type="ARBA" id="ARBA00022842"/>
    </source>
</evidence>
<dbReference type="InterPro" id="IPR027417">
    <property type="entry name" value="P-loop_NTPase"/>
</dbReference>
<dbReference type="InterPro" id="IPR002586">
    <property type="entry name" value="CobQ/CobB/MinD/ParA_Nub-bd_dom"/>
</dbReference>
<comment type="function">
    <text evidence="9">Catalyzes the ATP-dependent amidation of the two carboxylate groups at positions a and c of cobyrinate, using either L-glutamine or ammonia as the nitrogen source.</text>
</comment>
<evidence type="ECO:0000256" key="9">
    <source>
        <dbReference type="HAMAP-Rule" id="MF_00027"/>
    </source>
</evidence>
<comment type="miscellaneous">
    <text evidence="9">The a and c carboxylates of cobyrinate are activated for nucleophilic attack via formation of a phosphorylated intermediate by ATP. CbiA catalyzes first the amidation of the c-carboxylate, and then that of the a-carboxylate.</text>
</comment>
<dbReference type="InterPro" id="IPR011698">
    <property type="entry name" value="GATase_3"/>
</dbReference>
<dbReference type="Pfam" id="PF07685">
    <property type="entry name" value="GATase_3"/>
    <property type="match status" value="1"/>
</dbReference>
<dbReference type="GO" id="GO:0009236">
    <property type="term" value="P:cobalamin biosynthetic process"/>
    <property type="evidence" value="ECO:0007669"/>
    <property type="project" value="UniProtKB-UniRule"/>
</dbReference>
<dbReference type="CDD" id="cd03130">
    <property type="entry name" value="GATase1_CobB"/>
    <property type="match status" value="1"/>
</dbReference>
<gene>
    <name evidence="9" type="primary">cbiA</name>
    <name evidence="12" type="ORF">AT03_05635</name>
</gene>
<keyword evidence="5 9" id="KW-0547">Nucleotide-binding</keyword>
<comment type="similarity">
    <text evidence="9">Belongs to the CobB/CbiA family.</text>
</comment>
<reference evidence="12 13" key="1">
    <citation type="journal article" date="2014" name="Gut Pathog.">
        <title>Gene clusters of Hafnia alvei strain FB1 important in survival and pathogenesis: a draft genome perspective.</title>
        <authorList>
            <person name="Tan J.Y."/>
            <person name="Yin W.F."/>
            <person name="Chan K.G."/>
        </authorList>
    </citation>
    <scope>NUCLEOTIDE SEQUENCE [LARGE SCALE GENOMIC DNA]</scope>
    <source>
        <strain evidence="12 13">FB1</strain>
    </source>
</reference>
<evidence type="ECO:0000256" key="3">
    <source>
        <dbReference type="ARBA" id="ARBA00022573"/>
    </source>
</evidence>
<evidence type="ECO:0000259" key="10">
    <source>
        <dbReference type="Pfam" id="PF01656"/>
    </source>
</evidence>
<dbReference type="NCBIfam" id="TIGR00379">
    <property type="entry name" value="cobB"/>
    <property type="match status" value="1"/>
</dbReference>
<evidence type="ECO:0000256" key="6">
    <source>
        <dbReference type="ARBA" id="ARBA00022840"/>
    </source>
</evidence>
<keyword evidence="7 9" id="KW-0460">Magnesium</keyword>
<proteinExistence type="inferred from homology"/>
<dbReference type="Gene3D" id="3.40.50.300">
    <property type="entry name" value="P-loop containing nucleotide triphosphate hydrolases"/>
    <property type="match status" value="2"/>
</dbReference>
<evidence type="ECO:0000256" key="5">
    <source>
        <dbReference type="ARBA" id="ARBA00022741"/>
    </source>
</evidence>
<dbReference type="PANTHER" id="PTHR43873">
    <property type="entry name" value="COBYRINATE A,C-DIAMIDE SYNTHASE"/>
    <property type="match status" value="1"/>
</dbReference>
<dbReference type="SUPFAM" id="SSF52317">
    <property type="entry name" value="Class I glutamine amidotransferase-like"/>
    <property type="match status" value="1"/>
</dbReference>
<dbReference type="RefSeq" id="WP_025800477.1">
    <property type="nucleotide sequence ID" value="NZ_CP009706.1"/>
</dbReference>
<dbReference type="HOGENOM" id="CLU_022752_2_0_6"/>
<keyword evidence="13" id="KW-1185">Reference proteome</keyword>
<dbReference type="Gene3D" id="3.40.50.880">
    <property type="match status" value="1"/>
</dbReference>
<dbReference type="GO" id="GO:0042242">
    <property type="term" value="F:cobyrinic acid a,c-diamide synthase activity"/>
    <property type="evidence" value="ECO:0007669"/>
    <property type="project" value="UniProtKB-UniRule"/>
</dbReference>
<evidence type="ECO:0000256" key="1">
    <source>
        <dbReference type="ARBA" id="ARBA00001946"/>
    </source>
</evidence>
<dbReference type="PANTHER" id="PTHR43873:SF1">
    <property type="entry name" value="COBYRINATE A,C-DIAMIDE SYNTHASE"/>
    <property type="match status" value="1"/>
</dbReference>
<comment type="similarity">
    <text evidence="2">Belongs to the CobB/CobQ family. CobQ subfamily.</text>
</comment>
<dbReference type="HAMAP" id="MF_00027">
    <property type="entry name" value="CobB_CbiA"/>
    <property type="match status" value="1"/>
</dbReference>
<comment type="catalytic activity">
    <reaction evidence="9">
        <text>cob(II)yrinate + 2 L-glutamine + 2 ATP + 2 H2O = cob(II)yrinate a,c diamide + 2 L-glutamate + 2 ADP + 2 phosphate + 2 H(+)</text>
        <dbReference type="Rhea" id="RHEA:26289"/>
        <dbReference type="ChEBI" id="CHEBI:15377"/>
        <dbReference type="ChEBI" id="CHEBI:15378"/>
        <dbReference type="ChEBI" id="CHEBI:29985"/>
        <dbReference type="ChEBI" id="CHEBI:30616"/>
        <dbReference type="ChEBI" id="CHEBI:43474"/>
        <dbReference type="ChEBI" id="CHEBI:58359"/>
        <dbReference type="ChEBI" id="CHEBI:58537"/>
        <dbReference type="ChEBI" id="CHEBI:58894"/>
        <dbReference type="ChEBI" id="CHEBI:456216"/>
        <dbReference type="EC" id="6.3.5.11"/>
    </reaction>
</comment>
<keyword evidence="8 9" id="KW-0315">Glutamine amidotransferase</keyword>
<dbReference type="eggNOG" id="COG1797">
    <property type="taxonomic scope" value="Bacteria"/>
</dbReference>
<evidence type="ECO:0000313" key="12">
    <source>
        <dbReference type="EMBL" id="AIU71920.1"/>
    </source>
</evidence>
<feature type="site" description="Increases nucleophilicity of active site Cys" evidence="9">
    <location>
        <position position="434"/>
    </location>
</feature>
<accession>A0A097QZQ2</accession>
<keyword evidence="3 9" id="KW-0169">Cobalamin biosynthesis</keyword>
<organism evidence="12 13">
    <name type="scientific">Hafnia alvei FB1</name>
    <dbReference type="NCBI Taxonomy" id="1453496"/>
    <lineage>
        <taxon>Bacteria</taxon>
        <taxon>Pseudomonadati</taxon>
        <taxon>Pseudomonadota</taxon>
        <taxon>Gammaproteobacteria</taxon>
        <taxon>Enterobacterales</taxon>
        <taxon>Hafniaceae</taxon>
        <taxon>Hafnia</taxon>
    </lineage>
</organism>
<dbReference type="CDD" id="cd05388">
    <property type="entry name" value="CobB_N"/>
    <property type="match status" value="1"/>
</dbReference>
<keyword evidence="6 9" id="KW-0067">ATP-binding</keyword>
<dbReference type="KEGG" id="hav:AT03_05635"/>
<evidence type="ECO:0000313" key="13">
    <source>
        <dbReference type="Proteomes" id="UP000029986"/>
    </source>
</evidence>
<dbReference type="PROSITE" id="PS51274">
    <property type="entry name" value="GATASE_COBBQ"/>
    <property type="match status" value="1"/>
</dbReference>
<dbReference type="Pfam" id="PF01656">
    <property type="entry name" value="CbiA"/>
    <property type="match status" value="1"/>
</dbReference>
<dbReference type="InterPro" id="IPR004484">
    <property type="entry name" value="CbiA/CobB_synth"/>
</dbReference>
<dbReference type="UniPathway" id="UPA00148">
    <property type="reaction ID" value="UER00231"/>
</dbReference>
<dbReference type="EMBL" id="CP009706">
    <property type="protein sequence ID" value="AIU71920.1"/>
    <property type="molecule type" value="Genomic_DNA"/>
</dbReference>
<evidence type="ECO:0000256" key="4">
    <source>
        <dbReference type="ARBA" id="ARBA00022598"/>
    </source>
</evidence>
<dbReference type="OrthoDB" id="9764035at2"/>
<dbReference type="EC" id="6.3.5.11" evidence="9"/>
<dbReference type="AlphaFoldDB" id="A0A097QZQ2"/>
<feature type="domain" description="CobQ/CobB/MinD/ParA nucleotide binding" evidence="10">
    <location>
        <begin position="6"/>
        <end position="190"/>
    </location>
</feature>
<evidence type="ECO:0000259" key="11">
    <source>
        <dbReference type="Pfam" id="PF07685"/>
    </source>
</evidence>
<evidence type="ECO:0000256" key="2">
    <source>
        <dbReference type="ARBA" id="ARBA00006205"/>
    </source>
</evidence>
<comment type="pathway">
    <text evidence="9">Cofactor biosynthesis; adenosylcobalamin biosynthesis; cob(II)yrinate a,c-diamide from sirohydrochlorin (anaerobic route): step 10/10.</text>
</comment>
<protein>
    <recommendedName>
        <fullName evidence="9">Cobyrinate a,c-diamide synthase</fullName>
        <ecNumber evidence="9">6.3.5.11</ecNumber>
    </recommendedName>
    <alternativeName>
        <fullName evidence="9">Cobyrinic acid a,c-diamide synthetase</fullName>
    </alternativeName>
</protein>